<proteinExistence type="inferred from homology"/>
<evidence type="ECO:0000256" key="5">
    <source>
        <dbReference type="ARBA" id="ARBA00023118"/>
    </source>
</evidence>
<evidence type="ECO:0000256" key="6">
    <source>
        <dbReference type="ARBA" id="ARBA00031723"/>
    </source>
</evidence>
<keyword evidence="5" id="KW-0051">Antiviral defense</keyword>
<keyword evidence="9" id="KW-1185">Reference proteome</keyword>
<sequence length="154" mass="17926">MNRKYQKEHQKKGGRRGSPSPRKLDLFESTLDGIDVEELVRKAENNAQVFHDKKIKANQIRNFYGAVEKIKMKYARYQNKKQGAEAVKQDFWLLLPQLAYAKGRNGSTWMFCKSMKNAVEKVLDSHVSSPDRALDNFFIYVESVVAYHKFYGDK</sequence>
<evidence type="ECO:0000313" key="8">
    <source>
        <dbReference type="EMBL" id="MBF0637194.1"/>
    </source>
</evidence>
<gene>
    <name evidence="8" type="primary">csm2</name>
    <name evidence="8" type="ORF">INT08_08425</name>
</gene>
<organism evidence="8 9">
    <name type="scientific">Prosthecochloris ethylica</name>
    <dbReference type="NCBI Taxonomy" id="2743976"/>
    <lineage>
        <taxon>Bacteria</taxon>
        <taxon>Pseudomonadati</taxon>
        <taxon>Chlorobiota</taxon>
        <taxon>Chlorobiia</taxon>
        <taxon>Chlorobiales</taxon>
        <taxon>Chlorobiaceae</taxon>
        <taxon>Prosthecochloris</taxon>
    </lineage>
</organism>
<keyword evidence="4" id="KW-0694">RNA-binding</keyword>
<reference evidence="8 9" key="1">
    <citation type="journal article" date="2020" name="Microorganisms">
        <title>Simultaneous Genome Sequencing of Prosthecochloris ethylica and Desulfuromonas acetoxidans within a Syntrophic Mixture Reveals Unique Pili and Protein Interactions.</title>
        <authorList>
            <person name="Kyndt J.A."/>
            <person name="Van Beeumen J.J."/>
            <person name="Meyer T.E."/>
        </authorList>
    </citation>
    <scope>NUCLEOTIDE SEQUENCE [LARGE SCALE GENOMIC DNA]</scope>
    <source>
        <strain evidence="8 9">N3</strain>
    </source>
</reference>
<comment type="function">
    <text evidence="1">This subunit may be involved in monitoring complementarity of crRNA and target RNA.</text>
</comment>
<evidence type="ECO:0000256" key="3">
    <source>
        <dbReference type="ARBA" id="ARBA00016118"/>
    </source>
</evidence>
<evidence type="ECO:0000256" key="1">
    <source>
        <dbReference type="ARBA" id="ARBA00003640"/>
    </source>
</evidence>
<protein>
    <recommendedName>
        <fullName evidence="3">CRISPR system Cms protein Csm2</fullName>
    </recommendedName>
    <alternativeName>
        <fullName evidence="6">CRISPR type III A-associated protein Csm2</fullName>
    </alternativeName>
</protein>
<accession>A0ABR9XT94</accession>
<dbReference type="NCBIfam" id="TIGR01870">
    <property type="entry name" value="cas_TM1810_Csm2"/>
    <property type="match status" value="1"/>
</dbReference>
<comment type="caution">
    <text evidence="8">The sequence shown here is derived from an EMBL/GenBank/DDBJ whole genome shotgun (WGS) entry which is preliminary data.</text>
</comment>
<comment type="similarity">
    <text evidence="2">Belongs to the CRISPR-associated Csm2 family.</text>
</comment>
<evidence type="ECO:0000256" key="7">
    <source>
        <dbReference type="SAM" id="MobiDB-lite"/>
    </source>
</evidence>
<evidence type="ECO:0000313" key="9">
    <source>
        <dbReference type="Proteomes" id="UP000619838"/>
    </source>
</evidence>
<dbReference type="Pfam" id="PF03750">
    <property type="entry name" value="Csm2_III-A"/>
    <property type="match status" value="1"/>
</dbReference>
<evidence type="ECO:0000256" key="4">
    <source>
        <dbReference type="ARBA" id="ARBA00022884"/>
    </source>
</evidence>
<feature type="region of interest" description="Disordered" evidence="7">
    <location>
        <begin position="1"/>
        <end position="24"/>
    </location>
</feature>
<name>A0ABR9XT94_9CHLB</name>
<dbReference type="Proteomes" id="UP000619838">
    <property type="component" value="Unassembled WGS sequence"/>
</dbReference>
<dbReference type="InterPro" id="IPR010149">
    <property type="entry name" value="CRISPR-assoc_prot_Csm2_III-A"/>
</dbReference>
<dbReference type="EMBL" id="JADGII010000013">
    <property type="protein sequence ID" value="MBF0637194.1"/>
    <property type="molecule type" value="Genomic_DNA"/>
</dbReference>
<dbReference type="RefSeq" id="WP_175187596.1">
    <property type="nucleotide sequence ID" value="NZ_JABVZQ010000012.1"/>
</dbReference>
<evidence type="ECO:0000256" key="2">
    <source>
        <dbReference type="ARBA" id="ARBA00006896"/>
    </source>
</evidence>